<evidence type="ECO:0000256" key="6">
    <source>
        <dbReference type="ARBA" id="ARBA00023315"/>
    </source>
</evidence>
<gene>
    <name evidence="8" type="ORF">GCM10008090_25500</name>
</gene>
<sequence length="306" mass="35853">MREAGTLFGLRFLHFVHRIFGRWLVSFCLWPTVAYFVLFRPTSRRSSQQFLHAHYACYPTFWSRPPTLWDTCKHLYVFAQTVVDKLLSWSVEINADQFRVAHPERIDELMADTRGQLIIGSHMGNLEYCRGFMHRYRDKLINILVHDKHSENYNTVMQQLNPDSRLNIFQVEEFDIPTMLTIKNKIDTGEWVFIAGDRIPLTGQARTVEVTFLGRTAHFPIGPYMLAQGLGCPVKLMFSYCDYFAPNKPVYFEVETFADRVTLGRADRAVNLQAHAQRFATMLEQQLAHAPYQWFNFYDFWAEPTT</sequence>
<name>A0A918RYY6_9GAMM</name>
<keyword evidence="5 7" id="KW-0472">Membrane</keyword>
<reference evidence="8" key="2">
    <citation type="submission" date="2020-09" db="EMBL/GenBank/DDBJ databases">
        <authorList>
            <person name="Sun Q."/>
            <person name="Kim S."/>
        </authorList>
    </citation>
    <scope>NUCLEOTIDE SEQUENCE</scope>
    <source>
        <strain evidence="8">KCTC 12711</strain>
    </source>
</reference>
<evidence type="ECO:0000256" key="4">
    <source>
        <dbReference type="ARBA" id="ARBA00022679"/>
    </source>
</evidence>
<dbReference type="Proteomes" id="UP000614811">
    <property type="component" value="Unassembled WGS sequence"/>
</dbReference>
<dbReference type="GO" id="GO:0005886">
    <property type="term" value="C:plasma membrane"/>
    <property type="evidence" value="ECO:0007669"/>
    <property type="project" value="UniProtKB-SubCell"/>
</dbReference>
<comment type="caution">
    <text evidence="8">The sequence shown here is derived from an EMBL/GenBank/DDBJ whole genome shotgun (WGS) entry which is preliminary data.</text>
</comment>
<feature type="transmembrane region" description="Helical" evidence="7">
    <location>
        <begin position="20"/>
        <end position="39"/>
    </location>
</feature>
<evidence type="ECO:0000256" key="5">
    <source>
        <dbReference type="ARBA" id="ARBA00023136"/>
    </source>
</evidence>
<comment type="subcellular location">
    <subcellularLocation>
        <location evidence="1">Cell inner membrane</location>
    </subcellularLocation>
</comment>
<evidence type="ECO:0000313" key="8">
    <source>
        <dbReference type="EMBL" id="GHA14598.1"/>
    </source>
</evidence>
<keyword evidence="9" id="KW-1185">Reference proteome</keyword>
<dbReference type="GO" id="GO:0009247">
    <property type="term" value="P:glycolipid biosynthetic process"/>
    <property type="evidence" value="ECO:0007669"/>
    <property type="project" value="UniProtKB-ARBA"/>
</dbReference>
<keyword evidence="4" id="KW-0808">Transferase</keyword>
<evidence type="ECO:0000256" key="7">
    <source>
        <dbReference type="SAM" id="Phobius"/>
    </source>
</evidence>
<keyword evidence="2" id="KW-1003">Cell membrane</keyword>
<evidence type="ECO:0008006" key="10">
    <source>
        <dbReference type="Google" id="ProtNLM"/>
    </source>
</evidence>
<accession>A0A918RYY6</accession>
<dbReference type="PANTHER" id="PTHR30606:SF9">
    <property type="entry name" value="LIPID A BIOSYNTHESIS LAUROYLTRANSFERASE"/>
    <property type="match status" value="1"/>
</dbReference>
<keyword evidence="3" id="KW-0997">Cell inner membrane</keyword>
<dbReference type="GO" id="GO:0016746">
    <property type="term" value="F:acyltransferase activity"/>
    <property type="evidence" value="ECO:0007669"/>
    <property type="project" value="UniProtKB-KW"/>
</dbReference>
<dbReference type="Pfam" id="PF03279">
    <property type="entry name" value="Lip_A_acyltrans"/>
    <property type="match status" value="1"/>
</dbReference>
<protein>
    <recommendedName>
        <fullName evidence="10">Acyltransferase</fullName>
    </recommendedName>
</protein>
<keyword evidence="7" id="KW-1133">Transmembrane helix</keyword>
<keyword evidence="7" id="KW-0812">Transmembrane</keyword>
<evidence type="ECO:0000256" key="3">
    <source>
        <dbReference type="ARBA" id="ARBA00022519"/>
    </source>
</evidence>
<keyword evidence="6" id="KW-0012">Acyltransferase</keyword>
<dbReference type="PANTHER" id="PTHR30606">
    <property type="entry name" value="LIPID A BIOSYNTHESIS LAUROYL ACYLTRANSFERASE"/>
    <property type="match status" value="1"/>
</dbReference>
<evidence type="ECO:0000256" key="2">
    <source>
        <dbReference type="ARBA" id="ARBA00022475"/>
    </source>
</evidence>
<evidence type="ECO:0000256" key="1">
    <source>
        <dbReference type="ARBA" id="ARBA00004533"/>
    </source>
</evidence>
<evidence type="ECO:0000313" key="9">
    <source>
        <dbReference type="Proteomes" id="UP000614811"/>
    </source>
</evidence>
<organism evidence="8 9">
    <name type="scientific">Arenicella chitinivorans</name>
    <dbReference type="NCBI Taxonomy" id="1329800"/>
    <lineage>
        <taxon>Bacteria</taxon>
        <taxon>Pseudomonadati</taxon>
        <taxon>Pseudomonadota</taxon>
        <taxon>Gammaproteobacteria</taxon>
        <taxon>Arenicellales</taxon>
        <taxon>Arenicellaceae</taxon>
        <taxon>Arenicella</taxon>
    </lineage>
</organism>
<dbReference type="AlphaFoldDB" id="A0A918RYY6"/>
<reference evidence="8" key="1">
    <citation type="journal article" date="2014" name="Int. J. Syst. Evol. Microbiol.">
        <title>Complete genome sequence of Corynebacterium casei LMG S-19264T (=DSM 44701T), isolated from a smear-ripened cheese.</title>
        <authorList>
            <consortium name="US DOE Joint Genome Institute (JGI-PGF)"/>
            <person name="Walter F."/>
            <person name="Albersmeier A."/>
            <person name="Kalinowski J."/>
            <person name="Ruckert C."/>
        </authorList>
    </citation>
    <scope>NUCLEOTIDE SEQUENCE</scope>
    <source>
        <strain evidence="8">KCTC 12711</strain>
    </source>
</reference>
<proteinExistence type="predicted"/>
<dbReference type="EMBL" id="BMXA01000004">
    <property type="protein sequence ID" value="GHA14598.1"/>
    <property type="molecule type" value="Genomic_DNA"/>
</dbReference>
<dbReference type="InterPro" id="IPR004960">
    <property type="entry name" value="LipA_acyltrans"/>
</dbReference>